<dbReference type="Proteomes" id="UP000694421">
    <property type="component" value="Unplaced"/>
</dbReference>
<evidence type="ECO:0000313" key="2">
    <source>
        <dbReference type="Ensembl" id="ENSSMRP00000017013.1"/>
    </source>
</evidence>
<reference evidence="2" key="2">
    <citation type="submission" date="2025-09" db="UniProtKB">
        <authorList>
            <consortium name="Ensembl"/>
        </authorList>
    </citation>
    <scope>IDENTIFICATION</scope>
</reference>
<evidence type="ECO:0000256" key="1">
    <source>
        <dbReference type="SAM" id="Phobius"/>
    </source>
</evidence>
<keyword evidence="1" id="KW-0812">Transmembrane</keyword>
<dbReference type="Ensembl" id="ENSSMRT00000019903.1">
    <property type="protein sequence ID" value="ENSSMRP00000017013.1"/>
    <property type="gene ID" value="ENSSMRG00000013255.1"/>
</dbReference>
<feature type="transmembrane region" description="Helical" evidence="1">
    <location>
        <begin position="85"/>
        <end position="103"/>
    </location>
</feature>
<protein>
    <submittedName>
        <fullName evidence="2">Uncharacterized protein</fullName>
    </submittedName>
</protein>
<accession>A0A8D0C344</accession>
<dbReference type="AlphaFoldDB" id="A0A8D0C344"/>
<keyword evidence="1" id="KW-1133">Transmembrane helix</keyword>
<name>A0A8D0C344_SALMN</name>
<keyword evidence="1" id="KW-0472">Membrane</keyword>
<reference evidence="2" key="1">
    <citation type="submission" date="2025-08" db="UniProtKB">
        <authorList>
            <consortium name="Ensembl"/>
        </authorList>
    </citation>
    <scope>IDENTIFICATION</scope>
</reference>
<keyword evidence="3" id="KW-1185">Reference proteome</keyword>
<sequence>HCCAYSPNSPVFGLYIQLISVAFFVINCSTDCDQACLGVDLEEDLTISALIGIQGAPSPREPCRRLLRGRKWGSERRRRRRRRRISGGAAAAAAAAATLRRGASSPSAVSLSP</sequence>
<organism evidence="2 3">
    <name type="scientific">Salvator merianae</name>
    <name type="common">Argentine black and white tegu</name>
    <name type="synonym">Tupinambis merianae</name>
    <dbReference type="NCBI Taxonomy" id="96440"/>
    <lineage>
        <taxon>Eukaryota</taxon>
        <taxon>Metazoa</taxon>
        <taxon>Chordata</taxon>
        <taxon>Craniata</taxon>
        <taxon>Vertebrata</taxon>
        <taxon>Euteleostomi</taxon>
        <taxon>Lepidosauria</taxon>
        <taxon>Squamata</taxon>
        <taxon>Bifurcata</taxon>
        <taxon>Unidentata</taxon>
        <taxon>Episquamata</taxon>
        <taxon>Laterata</taxon>
        <taxon>Teiioidea</taxon>
        <taxon>Teiidae</taxon>
        <taxon>Salvator</taxon>
    </lineage>
</organism>
<proteinExistence type="predicted"/>
<evidence type="ECO:0000313" key="3">
    <source>
        <dbReference type="Proteomes" id="UP000694421"/>
    </source>
</evidence>